<feature type="transmembrane region" description="Helical" evidence="2">
    <location>
        <begin position="59"/>
        <end position="80"/>
    </location>
</feature>
<dbReference type="AlphaFoldDB" id="A0AAV9GWK7"/>
<protein>
    <submittedName>
        <fullName evidence="3">Uncharacterized protein</fullName>
    </submittedName>
</protein>
<feature type="region of interest" description="Disordered" evidence="1">
    <location>
        <begin position="20"/>
        <end position="43"/>
    </location>
</feature>
<keyword evidence="2" id="KW-0812">Transmembrane</keyword>
<gene>
    <name evidence="3" type="ORF">QBC34DRAFT_398148</name>
</gene>
<feature type="compositionally biased region" description="Polar residues" evidence="1">
    <location>
        <begin position="100"/>
        <end position="111"/>
    </location>
</feature>
<feature type="region of interest" description="Disordered" evidence="1">
    <location>
        <begin position="86"/>
        <end position="111"/>
    </location>
</feature>
<evidence type="ECO:0000313" key="4">
    <source>
        <dbReference type="Proteomes" id="UP001321760"/>
    </source>
</evidence>
<dbReference type="EMBL" id="MU865923">
    <property type="protein sequence ID" value="KAK4452725.1"/>
    <property type="molecule type" value="Genomic_DNA"/>
</dbReference>
<reference evidence="3" key="2">
    <citation type="submission" date="2023-05" db="EMBL/GenBank/DDBJ databases">
        <authorList>
            <consortium name="Lawrence Berkeley National Laboratory"/>
            <person name="Steindorff A."/>
            <person name="Hensen N."/>
            <person name="Bonometti L."/>
            <person name="Westerberg I."/>
            <person name="Brannstrom I.O."/>
            <person name="Guillou S."/>
            <person name="Cros-Aarteil S."/>
            <person name="Calhoun S."/>
            <person name="Haridas S."/>
            <person name="Kuo A."/>
            <person name="Mondo S."/>
            <person name="Pangilinan J."/>
            <person name="Riley R."/>
            <person name="Labutti K."/>
            <person name="Andreopoulos B."/>
            <person name="Lipzen A."/>
            <person name="Chen C."/>
            <person name="Yanf M."/>
            <person name="Daum C."/>
            <person name="Ng V."/>
            <person name="Clum A."/>
            <person name="Ohm R."/>
            <person name="Martin F."/>
            <person name="Silar P."/>
            <person name="Natvig D."/>
            <person name="Lalanne C."/>
            <person name="Gautier V."/>
            <person name="Ament-Velasquez S.L."/>
            <person name="Kruys A."/>
            <person name="Hutchinson M.I."/>
            <person name="Powell A.J."/>
            <person name="Barry K."/>
            <person name="Miller A.N."/>
            <person name="Grigoriev I.V."/>
            <person name="Debuchy R."/>
            <person name="Gladieux P."/>
            <person name="Thoren M.H."/>
            <person name="Johannesson H."/>
        </authorList>
    </citation>
    <scope>NUCLEOTIDE SEQUENCE</scope>
    <source>
        <strain evidence="3">PSN243</strain>
    </source>
</reference>
<feature type="compositionally biased region" description="Basic and acidic residues" evidence="1">
    <location>
        <begin position="87"/>
        <end position="98"/>
    </location>
</feature>
<feature type="compositionally biased region" description="Pro residues" evidence="1">
    <location>
        <begin position="25"/>
        <end position="38"/>
    </location>
</feature>
<evidence type="ECO:0000313" key="3">
    <source>
        <dbReference type="EMBL" id="KAK4452725.1"/>
    </source>
</evidence>
<name>A0AAV9GWK7_9PEZI</name>
<evidence type="ECO:0000256" key="1">
    <source>
        <dbReference type="SAM" id="MobiDB-lite"/>
    </source>
</evidence>
<accession>A0AAV9GWK7</accession>
<organism evidence="3 4">
    <name type="scientific">Podospora aff. communis PSN243</name>
    <dbReference type="NCBI Taxonomy" id="3040156"/>
    <lineage>
        <taxon>Eukaryota</taxon>
        <taxon>Fungi</taxon>
        <taxon>Dikarya</taxon>
        <taxon>Ascomycota</taxon>
        <taxon>Pezizomycotina</taxon>
        <taxon>Sordariomycetes</taxon>
        <taxon>Sordariomycetidae</taxon>
        <taxon>Sordariales</taxon>
        <taxon>Podosporaceae</taxon>
        <taxon>Podospora</taxon>
    </lineage>
</organism>
<keyword evidence="4" id="KW-1185">Reference proteome</keyword>
<keyword evidence="2" id="KW-1133">Transmembrane helix</keyword>
<evidence type="ECO:0000256" key="2">
    <source>
        <dbReference type="SAM" id="Phobius"/>
    </source>
</evidence>
<keyword evidence="2" id="KW-0472">Membrane</keyword>
<proteinExistence type="predicted"/>
<comment type="caution">
    <text evidence="3">The sequence shown here is derived from an EMBL/GenBank/DDBJ whole genome shotgun (WGS) entry which is preliminary data.</text>
</comment>
<reference evidence="3" key="1">
    <citation type="journal article" date="2023" name="Mol. Phylogenet. Evol.">
        <title>Genome-scale phylogeny and comparative genomics of the fungal order Sordariales.</title>
        <authorList>
            <person name="Hensen N."/>
            <person name="Bonometti L."/>
            <person name="Westerberg I."/>
            <person name="Brannstrom I.O."/>
            <person name="Guillou S."/>
            <person name="Cros-Aarteil S."/>
            <person name="Calhoun S."/>
            <person name="Haridas S."/>
            <person name="Kuo A."/>
            <person name="Mondo S."/>
            <person name="Pangilinan J."/>
            <person name="Riley R."/>
            <person name="LaButti K."/>
            <person name="Andreopoulos B."/>
            <person name="Lipzen A."/>
            <person name="Chen C."/>
            <person name="Yan M."/>
            <person name="Daum C."/>
            <person name="Ng V."/>
            <person name="Clum A."/>
            <person name="Steindorff A."/>
            <person name="Ohm R.A."/>
            <person name="Martin F."/>
            <person name="Silar P."/>
            <person name="Natvig D.O."/>
            <person name="Lalanne C."/>
            <person name="Gautier V."/>
            <person name="Ament-Velasquez S.L."/>
            <person name="Kruys A."/>
            <person name="Hutchinson M.I."/>
            <person name="Powell A.J."/>
            <person name="Barry K."/>
            <person name="Miller A.N."/>
            <person name="Grigoriev I.V."/>
            <person name="Debuchy R."/>
            <person name="Gladieux P."/>
            <person name="Hiltunen Thoren M."/>
            <person name="Johannesson H."/>
        </authorList>
    </citation>
    <scope>NUCLEOTIDE SEQUENCE</scope>
    <source>
        <strain evidence="3">PSN243</strain>
    </source>
</reference>
<sequence length="139" mass="14799">MGLIQRHHIISLTATNTTISLPTNWTPPPIPPPTPTPTDDPAANSLWAKELASGNSGKLAGGIDAGLGIVLIIFLSVVIYQWRAKSGKKEEEEQEPARLTESTGSSSATSVREITENVEVMRDKVGKKEEGVEVVVGGK</sequence>
<dbReference type="Proteomes" id="UP001321760">
    <property type="component" value="Unassembled WGS sequence"/>
</dbReference>